<accession>A0A937F6R9</accession>
<dbReference type="PROSITE" id="PS52016">
    <property type="entry name" value="TONB_DEPENDENT_REC_3"/>
    <property type="match status" value="1"/>
</dbReference>
<dbReference type="NCBIfam" id="TIGR04056">
    <property type="entry name" value="OMP_RagA_SusC"/>
    <property type="match status" value="1"/>
</dbReference>
<keyword evidence="2 8" id="KW-0813">Transport</keyword>
<sequence>MNKRCLVNIHGFTKYFFIGCLLSCFTTVFCFAYGNKIQQVKSVKEVSVELAFDDNTLVEVFNKLEGATTFKFSYFSDLDVKSRFTMRKKRVMVADILLKIALRNHVSFRQVNNNITVYKSEPSKNNIEVIIADRKISGVITDDNGDPLPGVSIQIKGTTKGTISDVDGSYSLTVPDDQTVLVFSFIGMHTQEMAVGNRTVIDISLKSATQSLEELVIVGYGSQKKETLTGSVASIKTRELVQSPVSNISNSLVGRMPGLIAMQSSGEPGYDQSTLKIRGISTLNGGSESDPLILVDGVPRNFNQIDPNEIETVTILKDASATAVFGVRGANGVVMITTKTGVAGKPQISYTSNFGFQTPTQLPEMLNSYEYAKLHNEASENMGQTPYFSQQDIDLYKSGEDPYFHPSVDWFDFVLKDFSFQQSHNFNVRGGSDKTKYFISLGYFDQNGAYDVEDIQDSFSANPRYKRYNLRSNFDIDFNDNFSGSVKLGGQFTDSNYPGYGAGEIFFRILNSNPIMNPGIIDGKLISGVEGLPSSSGNPVGAIVNNGYQKNFTSTLTANVGLEHKLNFITKGLKVRGMVAYDNYYTHNVRRNKAMDTYRIIKDPDDPTNPIFIFEGNAAPFSFSESYGRNRRVYSEYALEYNREFGDHTVSGLALYMQEKYTAPGQEYNVPRGYQGLVGRVTYNYKSKYLTEVNMGYNGSENFPEGSRFGFFPSFSVGWVLTEEGFMPDSELLSFLKIRASYGEVGNDKIGGARFLYLPSVYYTNSGGYHFGDQEGGSYQFYSGAREGRLGNSNVTWERAKKTDIGLESSFFGDKLVINADYFIERRDNILAYLGTVPLTVQAELPPYNIGKVENKGFEVEVNYNNHIGLFKYWVKSNYSFAKNKIKYMDEPERAYEWLQRTGHSVGQYWGLESDGIYNTEEELKNAPTSSYTSQLRPGDIRYVDQNGDGVIDDYDAVPIGFSRLPQIVYGLSFGFEFKGWDFSVLFQGAERTSTYIDQMAAWAFDTDWRNATTKHLERWTPERYAAGEKITYPRVQLSPTPGDHNYKASDYWLKDASYLRLKNAEIAYSFKPASFAKLGIERVRVFANGNNLITWSEMDTYDPEAPEGRGEFYPQMKVYNVGLNVQF</sequence>
<reference evidence="13" key="1">
    <citation type="submission" date="2021-01" db="EMBL/GenBank/DDBJ databases">
        <title>Fulvivirga kasyanovii gen. nov., sp nov., a novel member of the phylum Bacteroidetes isolated from seawater in a mussel farm.</title>
        <authorList>
            <person name="Zhao L.-H."/>
            <person name="Wang Z.-J."/>
        </authorList>
    </citation>
    <scope>NUCLEOTIDE SEQUENCE</scope>
    <source>
        <strain evidence="13">2943</strain>
    </source>
</reference>
<evidence type="ECO:0000313" key="13">
    <source>
        <dbReference type="EMBL" id="MBL3655350.1"/>
    </source>
</evidence>
<dbReference type="InterPro" id="IPR023996">
    <property type="entry name" value="TonB-dep_OMP_SusC/RagA"/>
</dbReference>
<dbReference type="EMBL" id="JAESIY010000002">
    <property type="protein sequence ID" value="MBL3655350.1"/>
    <property type="molecule type" value="Genomic_DNA"/>
</dbReference>
<keyword evidence="7 8" id="KW-0998">Cell outer membrane</keyword>
<comment type="similarity">
    <text evidence="8 9">Belongs to the TonB-dependent receptor family.</text>
</comment>
<evidence type="ECO:0000256" key="3">
    <source>
        <dbReference type="ARBA" id="ARBA00022452"/>
    </source>
</evidence>
<evidence type="ECO:0000256" key="10">
    <source>
        <dbReference type="SAM" id="Phobius"/>
    </source>
</evidence>
<evidence type="ECO:0000256" key="9">
    <source>
        <dbReference type="RuleBase" id="RU003357"/>
    </source>
</evidence>
<feature type="domain" description="TonB-dependent receptor plug" evidence="12">
    <location>
        <begin position="225"/>
        <end position="333"/>
    </location>
</feature>
<dbReference type="Pfam" id="PF00593">
    <property type="entry name" value="TonB_dep_Rec_b-barrel"/>
    <property type="match status" value="1"/>
</dbReference>
<evidence type="ECO:0000256" key="5">
    <source>
        <dbReference type="ARBA" id="ARBA00023077"/>
    </source>
</evidence>
<dbReference type="SUPFAM" id="SSF56935">
    <property type="entry name" value="Porins"/>
    <property type="match status" value="1"/>
</dbReference>
<proteinExistence type="inferred from homology"/>
<protein>
    <submittedName>
        <fullName evidence="13">TonB-dependent receptor</fullName>
    </submittedName>
</protein>
<dbReference type="SUPFAM" id="SSF49464">
    <property type="entry name" value="Carboxypeptidase regulatory domain-like"/>
    <property type="match status" value="1"/>
</dbReference>
<evidence type="ECO:0000256" key="4">
    <source>
        <dbReference type="ARBA" id="ARBA00022692"/>
    </source>
</evidence>
<dbReference type="Proteomes" id="UP000659388">
    <property type="component" value="Unassembled WGS sequence"/>
</dbReference>
<keyword evidence="4 8" id="KW-0812">Transmembrane</keyword>
<dbReference type="Pfam" id="PF07715">
    <property type="entry name" value="Plug"/>
    <property type="match status" value="1"/>
</dbReference>
<comment type="subcellular location">
    <subcellularLocation>
        <location evidence="1 8">Cell outer membrane</location>
        <topology evidence="1 8">Multi-pass membrane protein</topology>
    </subcellularLocation>
</comment>
<gene>
    <name evidence="13" type="ORF">JL102_04355</name>
</gene>
<evidence type="ECO:0000256" key="2">
    <source>
        <dbReference type="ARBA" id="ARBA00022448"/>
    </source>
</evidence>
<dbReference type="InterPro" id="IPR036942">
    <property type="entry name" value="Beta-barrel_TonB_sf"/>
</dbReference>
<keyword evidence="5 9" id="KW-0798">TonB box</keyword>
<evidence type="ECO:0000256" key="6">
    <source>
        <dbReference type="ARBA" id="ARBA00023136"/>
    </source>
</evidence>
<dbReference type="FunFam" id="2.170.130.10:FF:000003">
    <property type="entry name" value="SusC/RagA family TonB-linked outer membrane protein"/>
    <property type="match status" value="1"/>
</dbReference>
<keyword evidence="14" id="KW-1185">Reference proteome</keyword>
<dbReference type="InterPro" id="IPR039426">
    <property type="entry name" value="TonB-dep_rcpt-like"/>
</dbReference>
<keyword evidence="13" id="KW-0675">Receptor</keyword>
<keyword evidence="3 8" id="KW-1134">Transmembrane beta strand</keyword>
<dbReference type="InterPro" id="IPR037066">
    <property type="entry name" value="Plug_dom_sf"/>
</dbReference>
<dbReference type="Pfam" id="PF13715">
    <property type="entry name" value="CarbopepD_reg_2"/>
    <property type="match status" value="1"/>
</dbReference>
<dbReference type="InterPro" id="IPR008969">
    <property type="entry name" value="CarboxyPept-like_regulatory"/>
</dbReference>
<evidence type="ECO:0000256" key="8">
    <source>
        <dbReference type="PROSITE-ProRule" id="PRU01360"/>
    </source>
</evidence>
<evidence type="ECO:0000256" key="1">
    <source>
        <dbReference type="ARBA" id="ARBA00004571"/>
    </source>
</evidence>
<dbReference type="NCBIfam" id="TIGR04057">
    <property type="entry name" value="SusC_RagA_signa"/>
    <property type="match status" value="1"/>
</dbReference>
<feature type="transmembrane region" description="Helical" evidence="10">
    <location>
        <begin position="12"/>
        <end position="34"/>
    </location>
</feature>
<dbReference type="InterPro" id="IPR000531">
    <property type="entry name" value="Beta-barrel_TonB"/>
</dbReference>
<evidence type="ECO:0000256" key="7">
    <source>
        <dbReference type="ARBA" id="ARBA00023237"/>
    </source>
</evidence>
<dbReference type="FunFam" id="2.60.40.1120:FF:000003">
    <property type="entry name" value="Outer membrane protein Omp121"/>
    <property type="match status" value="1"/>
</dbReference>
<keyword evidence="10" id="KW-1133">Transmembrane helix</keyword>
<feature type="domain" description="TonB-dependent receptor-like beta-barrel" evidence="11">
    <location>
        <begin position="423"/>
        <end position="1093"/>
    </location>
</feature>
<organism evidence="13 14">
    <name type="scientific">Fulvivirga sediminis</name>
    <dbReference type="NCBI Taxonomy" id="2803949"/>
    <lineage>
        <taxon>Bacteria</taxon>
        <taxon>Pseudomonadati</taxon>
        <taxon>Bacteroidota</taxon>
        <taxon>Cytophagia</taxon>
        <taxon>Cytophagales</taxon>
        <taxon>Fulvivirgaceae</taxon>
        <taxon>Fulvivirga</taxon>
    </lineage>
</organism>
<dbReference type="InterPro" id="IPR023997">
    <property type="entry name" value="TonB-dep_OMP_SusC/RagA_CS"/>
</dbReference>
<evidence type="ECO:0000259" key="12">
    <source>
        <dbReference type="Pfam" id="PF07715"/>
    </source>
</evidence>
<dbReference type="GO" id="GO:0009279">
    <property type="term" value="C:cell outer membrane"/>
    <property type="evidence" value="ECO:0007669"/>
    <property type="project" value="UniProtKB-SubCell"/>
</dbReference>
<dbReference type="Gene3D" id="2.170.130.10">
    <property type="entry name" value="TonB-dependent receptor, plug domain"/>
    <property type="match status" value="1"/>
</dbReference>
<dbReference type="Gene3D" id="2.40.170.20">
    <property type="entry name" value="TonB-dependent receptor, beta-barrel domain"/>
    <property type="match status" value="1"/>
</dbReference>
<dbReference type="AlphaFoldDB" id="A0A937F6R9"/>
<evidence type="ECO:0000313" key="14">
    <source>
        <dbReference type="Proteomes" id="UP000659388"/>
    </source>
</evidence>
<dbReference type="InterPro" id="IPR012910">
    <property type="entry name" value="Plug_dom"/>
</dbReference>
<dbReference type="Gene3D" id="2.60.40.1120">
    <property type="entry name" value="Carboxypeptidase-like, regulatory domain"/>
    <property type="match status" value="1"/>
</dbReference>
<comment type="caution">
    <text evidence="13">The sequence shown here is derived from an EMBL/GenBank/DDBJ whole genome shotgun (WGS) entry which is preliminary data.</text>
</comment>
<name>A0A937F6R9_9BACT</name>
<keyword evidence="6 8" id="KW-0472">Membrane</keyword>
<dbReference type="RefSeq" id="WP_202243010.1">
    <property type="nucleotide sequence ID" value="NZ_JAESIY010000002.1"/>
</dbReference>
<evidence type="ECO:0000259" key="11">
    <source>
        <dbReference type="Pfam" id="PF00593"/>
    </source>
</evidence>